<gene>
    <name evidence="1" type="ORF">ACFO5U_14580</name>
</gene>
<dbReference type="InterPro" id="IPR019294">
    <property type="entry name" value="Translation_reg_Com"/>
</dbReference>
<dbReference type="EMBL" id="JBHSGL010000015">
    <property type="protein sequence ID" value="MFC4714071.1"/>
    <property type="molecule type" value="Genomic_DNA"/>
</dbReference>
<dbReference type="Proteomes" id="UP001595932">
    <property type="component" value="Unassembled WGS sequence"/>
</dbReference>
<sequence length="45" mass="5216">MTQKAEKQELAEARCANCNKLLAKIEKKAEIKCHKCGHYNHYVIK</sequence>
<name>A0ABV9MG42_9BACL</name>
<dbReference type="RefSeq" id="WP_377279806.1">
    <property type="nucleotide sequence ID" value="NZ_JBHSGL010000015.1"/>
</dbReference>
<evidence type="ECO:0000313" key="2">
    <source>
        <dbReference type="Proteomes" id="UP001595932"/>
    </source>
</evidence>
<proteinExistence type="predicted"/>
<dbReference type="GO" id="GO:0003677">
    <property type="term" value="F:DNA binding"/>
    <property type="evidence" value="ECO:0007669"/>
    <property type="project" value="UniProtKB-KW"/>
</dbReference>
<reference evidence="2" key="1">
    <citation type="journal article" date="2019" name="Int. J. Syst. Evol. Microbiol.">
        <title>The Global Catalogue of Microorganisms (GCM) 10K type strain sequencing project: providing services to taxonomists for standard genome sequencing and annotation.</title>
        <authorList>
            <consortium name="The Broad Institute Genomics Platform"/>
            <consortium name="The Broad Institute Genome Sequencing Center for Infectious Disease"/>
            <person name="Wu L."/>
            <person name="Ma J."/>
        </authorList>
    </citation>
    <scope>NUCLEOTIDE SEQUENCE [LARGE SCALE GENOMIC DNA]</scope>
    <source>
        <strain evidence="2">CGMCC 1.12151</strain>
    </source>
</reference>
<accession>A0ABV9MG42</accession>
<protein>
    <submittedName>
        <fullName evidence="1">Com family DNA-binding transcriptional regulator</fullName>
    </submittedName>
</protein>
<dbReference type="Pfam" id="PF10122">
    <property type="entry name" value="Zn_ribbon_Com"/>
    <property type="match status" value="1"/>
</dbReference>
<evidence type="ECO:0000313" key="1">
    <source>
        <dbReference type="EMBL" id="MFC4714071.1"/>
    </source>
</evidence>
<keyword evidence="1" id="KW-0238">DNA-binding</keyword>
<comment type="caution">
    <text evidence="1">The sequence shown here is derived from an EMBL/GenBank/DDBJ whole genome shotgun (WGS) entry which is preliminary data.</text>
</comment>
<organism evidence="1 2">
    <name type="scientific">Planococcus dechangensis</name>
    <dbReference type="NCBI Taxonomy" id="1176255"/>
    <lineage>
        <taxon>Bacteria</taxon>
        <taxon>Bacillati</taxon>
        <taxon>Bacillota</taxon>
        <taxon>Bacilli</taxon>
        <taxon>Bacillales</taxon>
        <taxon>Caryophanaceae</taxon>
        <taxon>Planococcus</taxon>
    </lineage>
</organism>
<keyword evidence="2" id="KW-1185">Reference proteome</keyword>